<reference evidence="1 2" key="1">
    <citation type="submission" date="2019-01" db="EMBL/GenBank/DDBJ databases">
        <title>Pseudoxanthomonas composti sp. nov., isolated from compost.</title>
        <authorList>
            <person name="Yang G."/>
        </authorList>
    </citation>
    <scope>NUCLEOTIDE SEQUENCE [LARGE SCALE GENOMIC DNA]</scope>
    <source>
        <strain evidence="1 2">GSS15</strain>
    </source>
</reference>
<keyword evidence="2" id="KW-1185">Reference proteome</keyword>
<dbReference type="Proteomes" id="UP000289784">
    <property type="component" value="Unassembled WGS sequence"/>
</dbReference>
<dbReference type="SUPFAM" id="SSF47413">
    <property type="entry name" value="lambda repressor-like DNA-binding domains"/>
    <property type="match status" value="1"/>
</dbReference>
<dbReference type="Gene3D" id="1.10.260.40">
    <property type="entry name" value="lambda repressor-like DNA-binding domains"/>
    <property type="match status" value="1"/>
</dbReference>
<comment type="caution">
    <text evidence="1">The sequence shown here is derived from an EMBL/GenBank/DDBJ whole genome shotgun (WGS) entry which is preliminary data.</text>
</comment>
<dbReference type="EMBL" id="SAWZ01000013">
    <property type="protein sequence ID" value="RXQ99934.1"/>
    <property type="molecule type" value="Genomic_DNA"/>
</dbReference>
<name>A0A4Q1JRC2_9GAMM</name>
<protein>
    <recommendedName>
        <fullName evidence="3">Addiction module antidote protein, HigA family</fullName>
    </recommendedName>
</protein>
<dbReference type="OrthoDB" id="9793869at2"/>
<evidence type="ECO:0008006" key="3">
    <source>
        <dbReference type="Google" id="ProtNLM"/>
    </source>
</evidence>
<dbReference type="RefSeq" id="WP_129472561.1">
    <property type="nucleotide sequence ID" value="NZ_SAWZ01000013.1"/>
</dbReference>
<proteinExistence type="predicted"/>
<evidence type="ECO:0000313" key="2">
    <source>
        <dbReference type="Proteomes" id="UP000289784"/>
    </source>
</evidence>
<dbReference type="GO" id="GO:0003677">
    <property type="term" value="F:DNA binding"/>
    <property type="evidence" value="ECO:0007669"/>
    <property type="project" value="InterPro"/>
</dbReference>
<gene>
    <name evidence="1" type="ORF">EPA99_17595</name>
</gene>
<accession>A0A4Q1JRC2</accession>
<dbReference type="InterPro" id="IPR010982">
    <property type="entry name" value="Lambda_DNA-bd_dom_sf"/>
</dbReference>
<evidence type="ECO:0000313" key="1">
    <source>
        <dbReference type="EMBL" id="RXQ99934.1"/>
    </source>
</evidence>
<sequence length="79" mass="8674">MSHRHPLRGPTPGFVLLHDYLVPLCLTPSQLADEIDASPADVNAVLDGQDASDALCDRLARYFGTPADFWHGMRQRVSA</sequence>
<organism evidence="1 2">
    <name type="scientific">Pseudoxanthomonas composti</name>
    <dbReference type="NCBI Taxonomy" id="2137479"/>
    <lineage>
        <taxon>Bacteria</taxon>
        <taxon>Pseudomonadati</taxon>
        <taxon>Pseudomonadota</taxon>
        <taxon>Gammaproteobacteria</taxon>
        <taxon>Lysobacterales</taxon>
        <taxon>Lysobacteraceae</taxon>
        <taxon>Pseudoxanthomonas</taxon>
    </lineage>
</organism>
<dbReference type="AlphaFoldDB" id="A0A4Q1JRC2"/>